<dbReference type="InterPro" id="IPR013321">
    <property type="entry name" value="Arc_rbn_hlx_hlx"/>
</dbReference>
<evidence type="ECO:0000256" key="2">
    <source>
        <dbReference type="ARBA" id="ARBA00022649"/>
    </source>
</evidence>
<reference evidence="3 4" key="1">
    <citation type="submission" date="2016-02" db="EMBL/GenBank/DDBJ databases">
        <authorList>
            <person name="Wen L."/>
            <person name="He K."/>
            <person name="Yang H."/>
        </authorList>
    </citation>
    <scope>NUCLEOTIDE SEQUENCE [LARGE SCALE GENOMIC DNA]</scope>
    <source>
        <strain evidence="3 4">CV58</strain>
    </source>
</reference>
<evidence type="ECO:0000313" key="4">
    <source>
        <dbReference type="Proteomes" id="UP000072660"/>
    </source>
</evidence>
<dbReference type="GO" id="GO:0006351">
    <property type="term" value="P:DNA-templated transcription"/>
    <property type="evidence" value="ECO:0007669"/>
    <property type="project" value="TreeGrafter"/>
</dbReference>
<organism evidence="3 4">
    <name type="scientific">Ventosimonas gracilis</name>
    <dbReference type="NCBI Taxonomy" id="1680762"/>
    <lineage>
        <taxon>Bacteria</taxon>
        <taxon>Pseudomonadati</taxon>
        <taxon>Pseudomonadota</taxon>
        <taxon>Gammaproteobacteria</taxon>
        <taxon>Pseudomonadales</taxon>
        <taxon>Ventosimonadaceae</taxon>
        <taxon>Ventosimonas</taxon>
    </lineage>
</organism>
<keyword evidence="4" id="KW-1185">Reference proteome</keyword>
<sequence>MTADTVVRARIPSDVKERAISTLDRIGLSVSDVIRLTLIRVAEEGRLPFDLAVPNRTTRKAMKELAEGKGKKFDSAEALFEDLGI</sequence>
<name>A0A139SW30_9GAMM</name>
<comment type="caution">
    <text evidence="3">The sequence shown here is derived from an EMBL/GenBank/DDBJ whole genome shotgun (WGS) entry which is preliminary data.</text>
</comment>
<dbReference type="PIRSF" id="PIRSF003108">
    <property type="entry name" value="DinJ"/>
    <property type="match status" value="1"/>
</dbReference>
<proteinExistence type="inferred from homology"/>
<comment type="similarity">
    <text evidence="1">Belongs to the RelB/DinJ antitoxin family.</text>
</comment>
<dbReference type="GO" id="GO:0015643">
    <property type="term" value="F:toxic substance binding"/>
    <property type="evidence" value="ECO:0007669"/>
    <property type="project" value="InterPro"/>
</dbReference>
<dbReference type="GO" id="GO:0006355">
    <property type="term" value="P:regulation of DNA-templated transcription"/>
    <property type="evidence" value="ECO:0007669"/>
    <property type="project" value="InterPro"/>
</dbReference>
<dbReference type="InterPro" id="IPR007337">
    <property type="entry name" value="RelB/DinJ"/>
</dbReference>
<dbReference type="RefSeq" id="WP_068388426.1">
    <property type="nucleotide sequence ID" value="NZ_LSZO01000068.1"/>
</dbReference>
<evidence type="ECO:0000313" key="3">
    <source>
        <dbReference type="EMBL" id="KXU38805.1"/>
    </source>
</evidence>
<dbReference type="NCBIfam" id="TIGR02384">
    <property type="entry name" value="RelB_DinJ"/>
    <property type="match status" value="1"/>
</dbReference>
<dbReference type="Gene3D" id="1.10.1220.10">
    <property type="entry name" value="Met repressor-like"/>
    <property type="match status" value="1"/>
</dbReference>
<accession>A0A139SW30</accession>
<dbReference type="PANTHER" id="PTHR38781:SF1">
    <property type="entry name" value="ANTITOXIN DINJ-RELATED"/>
    <property type="match status" value="1"/>
</dbReference>
<dbReference type="Proteomes" id="UP000072660">
    <property type="component" value="Unassembled WGS sequence"/>
</dbReference>
<dbReference type="Pfam" id="PF04221">
    <property type="entry name" value="RelB"/>
    <property type="match status" value="1"/>
</dbReference>
<dbReference type="OrthoDB" id="3174560at2"/>
<keyword evidence="2" id="KW-1277">Toxin-antitoxin system</keyword>
<gene>
    <name evidence="3" type="ORF">AXE65_00790</name>
</gene>
<dbReference type="GO" id="GO:0044010">
    <property type="term" value="P:single-species biofilm formation"/>
    <property type="evidence" value="ECO:0007669"/>
    <property type="project" value="InterPro"/>
</dbReference>
<evidence type="ECO:0000256" key="1">
    <source>
        <dbReference type="ARBA" id="ARBA00010562"/>
    </source>
</evidence>
<dbReference type="GO" id="GO:0000987">
    <property type="term" value="F:cis-regulatory region sequence-specific DNA binding"/>
    <property type="evidence" value="ECO:0007669"/>
    <property type="project" value="InterPro"/>
</dbReference>
<protein>
    <submittedName>
        <fullName evidence="3">Translation repressor RelB</fullName>
    </submittedName>
</protein>
<dbReference type="EMBL" id="LSZO01000068">
    <property type="protein sequence ID" value="KXU38805.1"/>
    <property type="molecule type" value="Genomic_DNA"/>
</dbReference>
<dbReference type="AlphaFoldDB" id="A0A139SW30"/>
<dbReference type="InterPro" id="IPR026262">
    <property type="entry name" value="DinJ"/>
</dbReference>
<dbReference type="PANTHER" id="PTHR38781">
    <property type="entry name" value="ANTITOXIN DINJ-RELATED"/>
    <property type="match status" value="1"/>
</dbReference>